<evidence type="ECO:0000256" key="3">
    <source>
        <dbReference type="ARBA" id="ARBA00037342"/>
    </source>
</evidence>
<keyword evidence="5" id="KW-0346">Stress response</keyword>
<dbReference type="Pfam" id="PF13621">
    <property type="entry name" value="Cupin_8"/>
    <property type="match status" value="1"/>
</dbReference>
<dbReference type="PANTHER" id="PTHR12461:SF43">
    <property type="entry name" value="HSPB1-ASSOCIATED PROTEIN 1"/>
    <property type="match status" value="1"/>
</dbReference>
<evidence type="ECO:0000256" key="1">
    <source>
        <dbReference type="ARBA" id="ARBA00004496"/>
    </source>
</evidence>
<organism evidence="5">
    <name type="scientific">Phenacoccus solenopsis</name>
    <name type="common">Solenopsis mealybug</name>
    <dbReference type="NCBI Taxonomy" id="483260"/>
    <lineage>
        <taxon>Eukaryota</taxon>
        <taxon>Metazoa</taxon>
        <taxon>Ecdysozoa</taxon>
        <taxon>Arthropoda</taxon>
        <taxon>Hexapoda</taxon>
        <taxon>Insecta</taxon>
        <taxon>Pterygota</taxon>
        <taxon>Neoptera</taxon>
        <taxon>Paraneoptera</taxon>
        <taxon>Hemiptera</taxon>
        <taxon>Sternorrhyncha</taxon>
        <taxon>Coccoidea</taxon>
        <taxon>Pseudococcidae</taxon>
        <taxon>Phenacoccus</taxon>
    </lineage>
</organism>
<dbReference type="PROSITE" id="PS51184">
    <property type="entry name" value="JMJC"/>
    <property type="match status" value="1"/>
</dbReference>
<sequence>MDDYECYRDLIQNAKSPILFRDLLNWNLLTWSLEKWSSVFENKAFPFRCGKRLCQKNPFWENLCDTHEHTMNEFVTFCSDRDATKNEFWYFDYKHIVESFKENIDLFRDVCWAKAGFPERNAENSTIWIGSEGAHTPCHIDSYGYNLVAQIYGRKRWLLFPPSETENLKPTRIPYEESSIYSSINFSCYKNFKDIKIEKCYMVDLDPGDVLFVPARWWHYVENLSTAISINTWVPHVSIYIGIMYFPFKDDVI</sequence>
<dbReference type="SMART" id="SM00558">
    <property type="entry name" value="JmjC"/>
    <property type="match status" value="1"/>
</dbReference>
<dbReference type="GO" id="GO:0005737">
    <property type="term" value="C:cytoplasm"/>
    <property type="evidence" value="ECO:0007669"/>
    <property type="project" value="UniProtKB-SubCell"/>
</dbReference>
<accession>A0A097PHP6</accession>
<gene>
    <name evidence="5" type="primary">Hsp27</name>
</gene>
<evidence type="ECO:0000313" key="5">
    <source>
        <dbReference type="EMBL" id="AIU47042.1"/>
    </source>
</evidence>
<dbReference type="InterPro" id="IPR041667">
    <property type="entry name" value="Cupin_8"/>
</dbReference>
<evidence type="ECO:0000259" key="4">
    <source>
        <dbReference type="PROSITE" id="PS51184"/>
    </source>
</evidence>
<keyword evidence="2" id="KW-0963">Cytoplasm</keyword>
<feature type="domain" description="JmjC" evidence="4">
    <location>
        <begin position="91"/>
        <end position="249"/>
    </location>
</feature>
<protein>
    <submittedName>
        <fullName evidence="5">Heat shock protein</fullName>
    </submittedName>
</protein>
<dbReference type="Gene3D" id="2.60.120.650">
    <property type="entry name" value="Cupin"/>
    <property type="match status" value="1"/>
</dbReference>
<name>A0A097PHP6_9HEMI</name>
<dbReference type="PANTHER" id="PTHR12461">
    <property type="entry name" value="HYPOXIA-INDUCIBLE FACTOR 1 ALPHA INHIBITOR-RELATED"/>
    <property type="match status" value="1"/>
</dbReference>
<dbReference type="EMBL" id="KM221901">
    <property type="protein sequence ID" value="AIU47042.1"/>
    <property type="molecule type" value="mRNA"/>
</dbReference>
<reference evidence="5" key="1">
    <citation type="submission" date="2014-07" db="EMBL/GenBank/DDBJ databases">
        <title>Selection of reference genes in Phenacoccus solenopsis Tinsley under different temperatures.</title>
        <authorList>
            <person name="Fang C."/>
        </authorList>
    </citation>
    <scope>NUCLEOTIDE SEQUENCE</scope>
</reference>
<comment type="subcellular location">
    <subcellularLocation>
        <location evidence="1">Cytoplasm</location>
    </subcellularLocation>
</comment>
<dbReference type="AlphaFoldDB" id="A0A097PHP6"/>
<comment type="function">
    <text evidence="3">May play a role in cellular stress response.</text>
</comment>
<dbReference type="InterPro" id="IPR003347">
    <property type="entry name" value="JmjC_dom"/>
</dbReference>
<evidence type="ECO:0000256" key="2">
    <source>
        <dbReference type="ARBA" id="ARBA00022490"/>
    </source>
</evidence>
<dbReference type="SUPFAM" id="SSF51197">
    <property type="entry name" value="Clavaminate synthase-like"/>
    <property type="match status" value="1"/>
</dbReference>
<proteinExistence type="evidence at transcript level"/>